<keyword evidence="12" id="KW-1185">Reference proteome</keyword>
<dbReference type="SUPFAM" id="SSF57667">
    <property type="entry name" value="beta-beta-alpha zinc fingers"/>
    <property type="match status" value="1"/>
</dbReference>
<dbReference type="GO" id="GO:0005634">
    <property type="term" value="C:nucleus"/>
    <property type="evidence" value="ECO:0007669"/>
    <property type="project" value="UniProtKB-SubCell"/>
</dbReference>
<dbReference type="GO" id="GO:0000978">
    <property type="term" value="F:RNA polymerase II cis-regulatory region sequence-specific DNA binding"/>
    <property type="evidence" value="ECO:0007669"/>
    <property type="project" value="TreeGrafter"/>
</dbReference>
<dbReference type="InterPro" id="IPR013087">
    <property type="entry name" value="Znf_C2H2_type"/>
</dbReference>
<dbReference type="OrthoDB" id="3214149at2759"/>
<feature type="region of interest" description="Disordered" evidence="9">
    <location>
        <begin position="1"/>
        <end position="95"/>
    </location>
</feature>
<evidence type="ECO:0000256" key="9">
    <source>
        <dbReference type="SAM" id="MobiDB-lite"/>
    </source>
</evidence>
<dbReference type="Gene3D" id="3.30.160.60">
    <property type="entry name" value="Classic Zinc Finger"/>
    <property type="match status" value="3"/>
</dbReference>
<dbReference type="InterPro" id="IPR036236">
    <property type="entry name" value="Znf_C2H2_sf"/>
</dbReference>
<dbReference type="GO" id="GO:0008270">
    <property type="term" value="F:zinc ion binding"/>
    <property type="evidence" value="ECO:0007669"/>
    <property type="project" value="UniProtKB-KW"/>
</dbReference>
<evidence type="ECO:0000256" key="6">
    <source>
        <dbReference type="ARBA" id="ARBA00023242"/>
    </source>
</evidence>
<feature type="domain" description="C2H2-type" evidence="10">
    <location>
        <begin position="135"/>
        <end position="167"/>
    </location>
</feature>
<comment type="caution">
    <text evidence="11">The sequence shown here is derived from an EMBL/GenBank/DDBJ whole genome shotgun (WGS) entry which is preliminary data.</text>
</comment>
<feature type="domain" description="C2H2-type" evidence="10">
    <location>
        <begin position="168"/>
        <end position="198"/>
    </location>
</feature>
<evidence type="ECO:0000256" key="1">
    <source>
        <dbReference type="ARBA" id="ARBA00004123"/>
    </source>
</evidence>
<feature type="region of interest" description="Disordered" evidence="9">
    <location>
        <begin position="191"/>
        <end position="256"/>
    </location>
</feature>
<keyword evidence="8" id="KW-0175">Coiled coil</keyword>
<dbReference type="PROSITE" id="PS00028">
    <property type="entry name" value="ZINC_FINGER_C2H2_1"/>
    <property type="match status" value="1"/>
</dbReference>
<evidence type="ECO:0000256" key="7">
    <source>
        <dbReference type="PROSITE-ProRule" id="PRU00042"/>
    </source>
</evidence>
<feature type="compositionally biased region" description="Basic and acidic residues" evidence="9">
    <location>
        <begin position="41"/>
        <end position="52"/>
    </location>
</feature>
<dbReference type="PROSITE" id="PS50157">
    <property type="entry name" value="ZINC_FINGER_C2H2_2"/>
    <property type="match status" value="2"/>
</dbReference>
<keyword evidence="3" id="KW-0677">Repeat</keyword>
<gene>
    <name evidence="11" type="ORF">CAC42_1282</name>
</gene>
<reference evidence="11 12" key="1">
    <citation type="submission" date="2017-06" db="EMBL/GenBank/DDBJ databases">
        <title>Draft genome sequence of a variant of Elsinoe murrayae.</title>
        <authorList>
            <person name="Cheng Q."/>
        </authorList>
    </citation>
    <scope>NUCLEOTIDE SEQUENCE [LARGE SCALE GENOMIC DNA]</scope>
    <source>
        <strain evidence="11 12">CQ-2017a</strain>
    </source>
</reference>
<protein>
    <recommendedName>
        <fullName evidence="10">C2H2-type domain-containing protein</fullName>
    </recommendedName>
</protein>
<sequence length="438" mass="48378">MSSPPDSPLSSLGSEDGRSTPQPGADARSAFLETPSHSHRRASDASHDDSLHPSKRRKTGPSEEPPDDDWEMASLISEDSFTSAPGSPSAGEHALRSEAVTSCQWEGCTAGNLGNSDGLIQHVQNEHVGAKRAKYTCDWGDCARKGMNHPSGYALKAHMRSHTKEKPFFCALPECDRSFTRSDALAKHMRTVHEPEPPKASLTNANPIDPATGQPKKGPKLRLLNGTKTNVPALTADKNPLNAGLSPNDPEWDPSPPNDNIRYTPAHHPVTGQPGFLINYPPDVHFSQYESEIPADHLMRLLRRQLAWAKKEGEELEGEIEELERVKREEWIAKEALLEGFMEAELRAGEAQGAVREKLRVGLESDLRLEKIKWNREPEWRKRRGLMGLPKDLPYVAQAVDVDQERIKREEQADKIVEGERADDMMAVGALMGLSGAS</sequence>
<evidence type="ECO:0000256" key="5">
    <source>
        <dbReference type="ARBA" id="ARBA00022833"/>
    </source>
</evidence>
<dbReference type="FunFam" id="3.30.160.60:FF:000201">
    <property type="entry name" value="C2H2 finger domain protein (Gli3)"/>
    <property type="match status" value="1"/>
</dbReference>
<feature type="coiled-coil region" evidence="8">
    <location>
        <begin position="299"/>
        <end position="329"/>
    </location>
</feature>
<dbReference type="Pfam" id="PF13912">
    <property type="entry name" value="zf-C2H2_6"/>
    <property type="match status" value="1"/>
</dbReference>
<keyword evidence="4 7" id="KW-0863">Zinc-finger</keyword>
<proteinExistence type="predicted"/>
<evidence type="ECO:0000313" key="12">
    <source>
        <dbReference type="Proteomes" id="UP000243797"/>
    </source>
</evidence>
<keyword evidence="6" id="KW-0539">Nucleus</keyword>
<keyword evidence="5" id="KW-0862">Zinc</keyword>
<dbReference type="EMBL" id="NKHZ01000011">
    <property type="protein sequence ID" value="PNS21503.1"/>
    <property type="molecule type" value="Genomic_DNA"/>
</dbReference>
<dbReference type="STRING" id="2082308.A0A2K1R2V6"/>
<keyword evidence="2" id="KW-0479">Metal-binding</keyword>
<comment type="subcellular location">
    <subcellularLocation>
        <location evidence="1">Nucleus</location>
    </subcellularLocation>
</comment>
<accession>A0A2K1R2V6</accession>
<evidence type="ECO:0000256" key="3">
    <source>
        <dbReference type="ARBA" id="ARBA00022737"/>
    </source>
</evidence>
<dbReference type="PANTHER" id="PTHR45718:SF4">
    <property type="entry name" value="TRANSCRIPTIONAL ACTIVATOR CUBITUS INTERRUPTUS"/>
    <property type="match status" value="1"/>
</dbReference>
<dbReference type="PANTHER" id="PTHR45718">
    <property type="entry name" value="TRANSCRIPTIONAL ACTIVATOR CUBITUS INTERRUPTUS"/>
    <property type="match status" value="1"/>
</dbReference>
<organism evidence="11 12">
    <name type="scientific">Sphaceloma murrayae</name>
    <dbReference type="NCBI Taxonomy" id="2082308"/>
    <lineage>
        <taxon>Eukaryota</taxon>
        <taxon>Fungi</taxon>
        <taxon>Dikarya</taxon>
        <taxon>Ascomycota</taxon>
        <taxon>Pezizomycotina</taxon>
        <taxon>Dothideomycetes</taxon>
        <taxon>Dothideomycetidae</taxon>
        <taxon>Myriangiales</taxon>
        <taxon>Elsinoaceae</taxon>
        <taxon>Sphaceloma</taxon>
    </lineage>
</organism>
<dbReference type="InParanoid" id="A0A2K1R2V6"/>
<dbReference type="AlphaFoldDB" id="A0A2K1R2V6"/>
<evidence type="ECO:0000256" key="2">
    <source>
        <dbReference type="ARBA" id="ARBA00022723"/>
    </source>
</evidence>
<evidence type="ECO:0000313" key="11">
    <source>
        <dbReference type="EMBL" id="PNS21503.1"/>
    </source>
</evidence>
<feature type="compositionally biased region" description="Polar residues" evidence="9">
    <location>
        <begin position="77"/>
        <end position="86"/>
    </location>
</feature>
<evidence type="ECO:0000256" key="4">
    <source>
        <dbReference type="ARBA" id="ARBA00022771"/>
    </source>
</evidence>
<dbReference type="InterPro" id="IPR043359">
    <property type="entry name" value="GLI-like"/>
</dbReference>
<evidence type="ECO:0000256" key="8">
    <source>
        <dbReference type="SAM" id="Coils"/>
    </source>
</evidence>
<feature type="compositionally biased region" description="Low complexity" evidence="9">
    <location>
        <begin position="1"/>
        <end position="14"/>
    </location>
</feature>
<dbReference type="GO" id="GO:0000981">
    <property type="term" value="F:DNA-binding transcription factor activity, RNA polymerase II-specific"/>
    <property type="evidence" value="ECO:0007669"/>
    <property type="project" value="TreeGrafter"/>
</dbReference>
<evidence type="ECO:0000259" key="10">
    <source>
        <dbReference type="PROSITE" id="PS50157"/>
    </source>
</evidence>
<dbReference type="Proteomes" id="UP000243797">
    <property type="component" value="Unassembled WGS sequence"/>
</dbReference>
<name>A0A2K1R2V6_9PEZI</name>
<dbReference type="SMART" id="SM00355">
    <property type="entry name" value="ZnF_C2H2"/>
    <property type="match status" value="3"/>
</dbReference>